<gene>
    <name evidence="2" type="ORF">SNE40_012965</name>
</gene>
<name>A0AAN8JM14_PATCE</name>
<protein>
    <submittedName>
        <fullName evidence="2">Uncharacterized protein</fullName>
    </submittedName>
</protein>
<reference evidence="2 3" key="1">
    <citation type="submission" date="2024-01" db="EMBL/GenBank/DDBJ databases">
        <title>The genome of the rayed Mediterranean limpet Patella caerulea (Linnaeus, 1758).</title>
        <authorList>
            <person name="Anh-Thu Weber A."/>
            <person name="Halstead-Nussloch G."/>
        </authorList>
    </citation>
    <scope>NUCLEOTIDE SEQUENCE [LARGE SCALE GENOMIC DNA]</scope>
    <source>
        <strain evidence="2">AATW-2023a</strain>
        <tissue evidence="2">Whole specimen</tissue>
    </source>
</reference>
<proteinExistence type="predicted"/>
<keyword evidence="3" id="KW-1185">Reference proteome</keyword>
<organism evidence="2 3">
    <name type="scientific">Patella caerulea</name>
    <name type="common">Rayed Mediterranean limpet</name>
    <dbReference type="NCBI Taxonomy" id="87958"/>
    <lineage>
        <taxon>Eukaryota</taxon>
        <taxon>Metazoa</taxon>
        <taxon>Spiralia</taxon>
        <taxon>Lophotrochozoa</taxon>
        <taxon>Mollusca</taxon>
        <taxon>Gastropoda</taxon>
        <taxon>Patellogastropoda</taxon>
        <taxon>Patelloidea</taxon>
        <taxon>Patellidae</taxon>
        <taxon>Patella</taxon>
    </lineage>
</organism>
<evidence type="ECO:0000313" key="2">
    <source>
        <dbReference type="EMBL" id="KAK6178149.1"/>
    </source>
</evidence>
<dbReference type="AlphaFoldDB" id="A0AAN8JM14"/>
<evidence type="ECO:0000256" key="1">
    <source>
        <dbReference type="SAM" id="MobiDB-lite"/>
    </source>
</evidence>
<dbReference type="EMBL" id="JAZGQO010000009">
    <property type="protein sequence ID" value="KAK6178149.1"/>
    <property type="molecule type" value="Genomic_DNA"/>
</dbReference>
<feature type="region of interest" description="Disordered" evidence="1">
    <location>
        <begin position="183"/>
        <end position="209"/>
    </location>
</feature>
<evidence type="ECO:0000313" key="3">
    <source>
        <dbReference type="Proteomes" id="UP001347796"/>
    </source>
</evidence>
<comment type="caution">
    <text evidence="2">The sequence shown here is derived from an EMBL/GenBank/DDBJ whole genome shotgun (WGS) entry which is preliminary data.</text>
</comment>
<accession>A0AAN8JM14</accession>
<sequence>MEMFADLRKWFNDKTTRNKKLEKQERLYAFHGGNILTPETIPTFIIPSATLRANSAEYMSSDDDALMASPNAISKKNTSKETVEGLHFERMVKETRLLRIALNTCSSPRMGLNKQKFPSLYFPESSESDNLPGCGDSSPEKYIMAESRFQTRNRSSSPALALRRRSNTINSLTCLISPRSAVRNKNMKDKRSNQTAIKCRSTRVSSLRD</sequence>
<dbReference type="Proteomes" id="UP001347796">
    <property type="component" value="Unassembled WGS sequence"/>
</dbReference>